<dbReference type="GO" id="GO:0006897">
    <property type="term" value="P:endocytosis"/>
    <property type="evidence" value="ECO:0007669"/>
    <property type="project" value="UniProtKB-KW"/>
</dbReference>
<dbReference type="InterPro" id="IPR001715">
    <property type="entry name" value="CH_dom"/>
</dbReference>
<evidence type="ECO:0000256" key="4">
    <source>
        <dbReference type="ARBA" id="ARBA00011241"/>
    </source>
</evidence>
<evidence type="ECO:0000256" key="5">
    <source>
        <dbReference type="ARBA" id="ARBA00018971"/>
    </source>
</evidence>
<dbReference type="PANTHER" id="PTHR18947">
    <property type="entry name" value="HOOK PROTEINS"/>
    <property type="match status" value="1"/>
</dbReference>
<dbReference type="FunFam" id="1.10.418.10:FF:000024">
    <property type="entry name" value="Hook homolog 3 (Drosophila)"/>
    <property type="match status" value="1"/>
</dbReference>
<dbReference type="GO" id="GO:0005768">
    <property type="term" value="C:endosome"/>
    <property type="evidence" value="ECO:0007669"/>
    <property type="project" value="UniProtKB-SubCell"/>
</dbReference>
<evidence type="ECO:0000256" key="12">
    <source>
        <dbReference type="SAM" id="Coils"/>
    </source>
</evidence>
<protein>
    <recommendedName>
        <fullName evidence="5">Protein hook</fullName>
    </recommendedName>
</protein>
<reference evidence="15" key="1">
    <citation type="submission" date="2020-11" db="EMBL/GenBank/DDBJ databases">
        <authorList>
            <person name="Whiteford S."/>
        </authorList>
    </citation>
    <scope>NUCLEOTIDE SEQUENCE</scope>
</reference>
<keyword evidence="11" id="KW-0206">Cytoskeleton</keyword>
<evidence type="ECO:0000256" key="7">
    <source>
        <dbReference type="ARBA" id="ARBA00022583"/>
    </source>
</evidence>
<dbReference type="Proteomes" id="UP000653454">
    <property type="component" value="Unassembled WGS sequence"/>
</dbReference>
<dbReference type="SUPFAM" id="SSF116907">
    <property type="entry name" value="Hook domain"/>
    <property type="match status" value="1"/>
</dbReference>
<feature type="region of interest" description="Disordered" evidence="13">
    <location>
        <begin position="750"/>
        <end position="771"/>
    </location>
</feature>
<evidence type="ECO:0000256" key="2">
    <source>
        <dbReference type="ARBA" id="ARBA00004245"/>
    </source>
</evidence>
<evidence type="ECO:0000313" key="16">
    <source>
        <dbReference type="Proteomes" id="UP000653454"/>
    </source>
</evidence>
<name>A0A8S4GFD9_PLUXY</name>
<comment type="caution">
    <text evidence="15">The sequence shown here is derived from an EMBL/GenBank/DDBJ whole genome shotgun (WGS) entry which is preliminary data.</text>
</comment>
<feature type="region of interest" description="Disordered" evidence="13">
    <location>
        <begin position="661"/>
        <end position="712"/>
    </location>
</feature>
<dbReference type="AlphaFoldDB" id="A0A8S4GFD9"/>
<keyword evidence="6" id="KW-0963">Cytoplasm</keyword>
<feature type="coiled-coil region" evidence="12">
    <location>
        <begin position="180"/>
        <end position="207"/>
    </location>
</feature>
<dbReference type="GO" id="GO:0005813">
    <property type="term" value="C:centrosome"/>
    <property type="evidence" value="ECO:0007669"/>
    <property type="project" value="TreeGrafter"/>
</dbReference>
<evidence type="ECO:0000256" key="9">
    <source>
        <dbReference type="ARBA" id="ARBA00022753"/>
    </source>
</evidence>
<feature type="coiled-coil region" evidence="12">
    <location>
        <begin position="321"/>
        <end position="403"/>
    </location>
</feature>
<gene>
    <name evidence="15" type="ORF">PLXY2_LOCUS16942</name>
</gene>
<evidence type="ECO:0000256" key="8">
    <source>
        <dbReference type="ARBA" id="ARBA00022701"/>
    </source>
</evidence>
<feature type="compositionally biased region" description="Low complexity" evidence="13">
    <location>
        <begin position="761"/>
        <end position="771"/>
    </location>
</feature>
<proteinExistence type="inferred from homology"/>
<dbReference type="Pfam" id="PF05622">
    <property type="entry name" value="HOOK"/>
    <property type="match status" value="1"/>
</dbReference>
<feature type="compositionally biased region" description="Polar residues" evidence="13">
    <location>
        <begin position="661"/>
        <end position="670"/>
    </location>
</feature>
<keyword evidence="7" id="KW-0254">Endocytosis</keyword>
<evidence type="ECO:0000256" key="10">
    <source>
        <dbReference type="ARBA" id="ARBA00023054"/>
    </source>
</evidence>
<dbReference type="InterPro" id="IPR043936">
    <property type="entry name" value="HOOK_N"/>
</dbReference>
<organism evidence="15 16">
    <name type="scientific">Plutella xylostella</name>
    <name type="common">Diamondback moth</name>
    <name type="synonym">Plutella maculipennis</name>
    <dbReference type="NCBI Taxonomy" id="51655"/>
    <lineage>
        <taxon>Eukaryota</taxon>
        <taxon>Metazoa</taxon>
        <taxon>Ecdysozoa</taxon>
        <taxon>Arthropoda</taxon>
        <taxon>Hexapoda</taxon>
        <taxon>Insecta</taxon>
        <taxon>Pterygota</taxon>
        <taxon>Neoptera</taxon>
        <taxon>Endopterygota</taxon>
        <taxon>Lepidoptera</taxon>
        <taxon>Glossata</taxon>
        <taxon>Ditrysia</taxon>
        <taxon>Yponomeutoidea</taxon>
        <taxon>Plutellidae</taxon>
        <taxon>Plutella</taxon>
    </lineage>
</organism>
<keyword evidence="8" id="KW-0493">Microtubule</keyword>
<comment type="similarity">
    <text evidence="3">Belongs to the hook family.</text>
</comment>
<dbReference type="PROSITE" id="PS50021">
    <property type="entry name" value="CH"/>
    <property type="match status" value="1"/>
</dbReference>
<evidence type="ECO:0000259" key="14">
    <source>
        <dbReference type="PROSITE" id="PS50021"/>
    </source>
</evidence>
<dbReference type="GO" id="GO:0031122">
    <property type="term" value="P:cytoplasmic microtubule organization"/>
    <property type="evidence" value="ECO:0007669"/>
    <property type="project" value="InterPro"/>
</dbReference>
<evidence type="ECO:0000256" key="1">
    <source>
        <dbReference type="ARBA" id="ARBA00004177"/>
    </source>
</evidence>
<dbReference type="Gene3D" id="1.10.418.10">
    <property type="entry name" value="Calponin-like domain"/>
    <property type="match status" value="1"/>
</dbReference>
<comment type="subcellular location">
    <subcellularLocation>
        <location evidence="2">Cytoplasm</location>
        <location evidence="2">Cytoskeleton</location>
    </subcellularLocation>
    <subcellularLocation>
        <location evidence="1">Endosome</location>
    </subcellularLocation>
</comment>
<feature type="coiled-coil region" evidence="12">
    <location>
        <begin position="438"/>
        <end position="507"/>
    </location>
</feature>
<evidence type="ECO:0000256" key="11">
    <source>
        <dbReference type="ARBA" id="ARBA00023212"/>
    </source>
</evidence>
<keyword evidence="16" id="KW-1185">Reference proteome</keyword>
<dbReference type="GO" id="GO:0008017">
    <property type="term" value="F:microtubule binding"/>
    <property type="evidence" value="ECO:0007669"/>
    <property type="project" value="InterPro"/>
</dbReference>
<dbReference type="Pfam" id="PF19047">
    <property type="entry name" value="HOOK_N"/>
    <property type="match status" value="1"/>
</dbReference>
<evidence type="ECO:0000256" key="6">
    <source>
        <dbReference type="ARBA" id="ARBA00022490"/>
    </source>
</evidence>
<dbReference type="InterPro" id="IPR036872">
    <property type="entry name" value="CH_dom_sf"/>
</dbReference>
<feature type="domain" description="Calponin-homology (CH)" evidence="14">
    <location>
        <begin position="6"/>
        <end position="122"/>
    </location>
</feature>
<dbReference type="InterPro" id="IPR008636">
    <property type="entry name" value="Hook_C"/>
</dbReference>
<evidence type="ECO:0000256" key="3">
    <source>
        <dbReference type="ARBA" id="ARBA00006946"/>
    </source>
</evidence>
<dbReference type="GO" id="GO:0051959">
    <property type="term" value="F:dynein light intermediate chain binding"/>
    <property type="evidence" value="ECO:0007669"/>
    <property type="project" value="TreeGrafter"/>
</dbReference>
<dbReference type="PANTHER" id="PTHR18947:SF39">
    <property type="entry name" value="PROTEIN HOOK"/>
    <property type="match status" value="1"/>
</dbReference>
<dbReference type="CDD" id="cd22222">
    <property type="entry name" value="HkD_Hook"/>
    <property type="match status" value="1"/>
</dbReference>
<comment type="subunit">
    <text evidence="4">Homodimer. Interacts with microtubules via its N-terminus.</text>
</comment>
<keyword evidence="9" id="KW-0967">Endosome</keyword>
<dbReference type="GO" id="GO:0030705">
    <property type="term" value="P:cytoskeleton-dependent intracellular transport"/>
    <property type="evidence" value="ECO:0007669"/>
    <property type="project" value="InterPro"/>
</dbReference>
<dbReference type="GO" id="GO:0005874">
    <property type="term" value="C:microtubule"/>
    <property type="evidence" value="ECO:0007669"/>
    <property type="project" value="UniProtKB-KW"/>
</dbReference>
<sequence length="771" mass="85606">MEANSVVLCDNLIKWLRTLNLTAKHGNPLELSDGVAIAEALTQIAPEYFTPSWISKIKVVVGNNWRLKVSNLKKILDGVVDYHQDILNLSLQEFARPEVINIAEHADPADLGRLLQLVLSCAVNCNQKEEYITRIMELELSCQRSIMQAIQELETLTLGGLRVGPAPDAPRADQSEADMRDALAQRCHELDNQVKVLQEEKMTLLSEVSRLSAARDARDDELAGSLDDAGASLGPAHAGTLRYSHMRAQLGMYELLAAPSWRATSWRARWTTPAPRWGPRTPARCATATCARSSLAGDELAGSLDDAGASLGPAHAGTLRYSHMRAQLDSLKEELDKVELQRDDQRARGDALERELAIIKLRNEELQIAASETAALKDEVDALRETAAKAATLEATVASYKKRMEEHVDLRRQVKLLEHANTEHVQRAIEQEQAVSRATALRQQLDIYKKQVIDLNEKLDAEITKADKLEIENKKIQTKSASLQRERDALMQERDTLRETVDELKCSASPAREDNVSRELMPADVRERLIRLEHENKLLRGALPAQPDHASVQTLLEDYAARLEKQRATNREASQRIMQLEAALEAKAEAHNPRLAHAIEDSQRKSLQVEELQAALAEEKRLVSKMQEALAAREAEVLATEDKYKKCVEKAKEVIKTLDPRTTGQQSLTDATLAYSRGTGGGATSRGDATPANNNRHEWSGGSASSEESRINNSEQRLLTSAWYQLGARCHRDAVETRFALLSAGHSFLARQRRAPPRPRPANTPAASTAQ</sequence>
<evidence type="ECO:0000256" key="13">
    <source>
        <dbReference type="SAM" id="MobiDB-lite"/>
    </source>
</evidence>
<feature type="coiled-coil region" evidence="12">
    <location>
        <begin position="556"/>
        <end position="636"/>
    </location>
</feature>
<dbReference type="EMBL" id="CAJHNJ030000736">
    <property type="protein sequence ID" value="CAG9138689.1"/>
    <property type="molecule type" value="Genomic_DNA"/>
</dbReference>
<accession>A0A8S4GFD9</accession>
<evidence type="ECO:0000313" key="15">
    <source>
        <dbReference type="EMBL" id="CAG9138689.1"/>
    </source>
</evidence>
<keyword evidence="10 12" id="KW-0175">Coiled coil</keyword>